<proteinExistence type="predicted"/>
<dbReference type="STRING" id="1325734.A0A428PE09"/>
<name>A0A428PE09_9HYPO</name>
<reference evidence="2 3" key="1">
    <citation type="submission" date="2017-06" db="EMBL/GenBank/DDBJ databases">
        <title>Comparative genomic analysis of Ambrosia Fusariam Clade fungi.</title>
        <authorList>
            <person name="Stajich J.E."/>
            <person name="Carrillo J."/>
            <person name="Kijimoto T."/>
            <person name="Eskalen A."/>
            <person name="O'Donnell K."/>
            <person name="Kasson M."/>
        </authorList>
    </citation>
    <scope>NUCLEOTIDE SEQUENCE [LARGE SCALE GENOMIC DNA]</scope>
    <source>
        <strain evidence="2 3">NRRL62584</strain>
    </source>
</reference>
<comment type="caution">
    <text evidence="2">The sequence shown here is derived from an EMBL/GenBank/DDBJ whole genome shotgun (WGS) entry which is preliminary data.</text>
</comment>
<evidence type="ECO:0000256" key="1">
    <source>
        <dbReference type="SAM" id="MobiDB-lite"/>
    </source>
</evidence>
<organism evidence="2 3">
    <name type="scientific">Fusarium duplospermum</name>
    <dbReference type="NCBI Taxonomy" id="1325734"/>
    <lineage>
        <taxon>Eukaryota</taxon>
        <taxon>Fungi</taxon>
        <taxon>Dikarya</taxon>
        <taxon>Ascomycota</taxon>
        <taxon>Pezizomycotina</taxon>
        <taxon>Sordariomycetes</taxon>
        <taxon>Hypocreomycetidae</taxon>
        <taxon>Hypocreales</taxon>
        <taxon>Nectriaceae</taxon>
        <taxon>Fusarium</taxon>
        <taxon>Fusarium solani species complex</taxon>
    </lineage>
</organism>
<keyword evidence="3" id="KW-1185">Reference proteome</keyword>
<feature type="region of interest" description="Disordered" evidence="1">
    <location>
        <begin position="1"/>
        <end position="26"/>
    </location>
</feature>
<dbReference type="Proteomes" id="UP000288168">
    <property type="component" value="Unassembled WGS sequence"/>
</dbReference>
<dbReference type="AlphaFoldDB" id="A0A428PE09"/>
<protein>
    <submittedName>
        <fullName evidence="2">Uncharacterized protein</fullName>
    </submittedName>
</protein>
<evidence type="ECO:0000313" key="3">
    <source>
        <dbReference type="Proteomes" id="UP000288168"/>
    </source>
</evidence>
<dbReference type="EMBL" id="NKCI01000151">
    <property type="protein sequence ID" value="RSL51272.1"/>
    <property type="molecule type" value="Genomic_DNA"/>
</dbReference>
<gene>
    <name evidence="2" type="ORF">CEP54_011480</name>
</gene>
<accession>A0A428PE09</accession>
<evidence type="ECO:0000313" key="2">
    <source>
        <dbReference type="EMBL" id="RSL51272.1"/>
    </source>
</evidence>
<dbReference type="OrthoDB" id="5343383at2759"/>
<sequence length="281" mass="32815">MCGHGNSPTPPSSEDGSYEESDAGEPRYTPQELGALFLDFYRFLTTLHYNEADLKVPPPQGWPQITPESCSHFKSDYAIEVLRYLPYFDSKCTAYIHFKSRLLDFTAFTRQDYEKHKNYHEGLEFWSDEGEVDPSDVICIAVGHESFGRQLWLNVKDCEIHEDMIAGDMLDAIQVESFFENLKEQYRTLKLIPGRGRITIEAEKTPERDGITEGGVRDQTGDWGTELDIQYVRQIYRQHGWPDAFRKEEAFKAIDDWIDPLYESRYEWARSPPDWDLTRWT</sequence>